<gene>
    <name evidence="2" type="ORF">FD03_GL000338</name>
</gene>
<dbReference type="Proteomes" id="UP000051248">
    <property type="component" value="Unassembled WGS sequence"/>
</dbReference>
<comment type="caution">
    <text evidence="2">The sequence shown here is derived from an EMBL/GenBank/DDBJ whole genome shotgun (WGS) entry which is preliminary data.</text>
</comment>
<dbReference type="PANTHER" id="PTHR43679:SF2">
    <property type="entry name" value="OCTANOYL-[GCVH]:PROTEIN N-OCTANOYLTRANSFERASE"/>
    <property type="match status" value="1"/>
</dbReference>
<dbReference type="PANTHER" id="PTHR43679">
    <property type="entry name" value="OCTANOYLTRANSFERASE LIPM-RELATED"/>
    <property type="match status" value="1"/>
</dbReference>
<dbReference type="Gene3D" id="3.30.930.10">
    <property type="entry name" value="Bira Bifunctional Protein, Domain 2"/>
    <property type="match status" value="1"/>
</dbReference>
<dbReference type="GO" id="GO:0140096">
    <property type="term" value="F:catalytic activity, acting on a protein"/>
    <property type="evidence" value="ECO:0007669"/>
    <property type="project" value="UniProtKB-ARBA"/>
</dbReference>
<evidence type="ECO:0000313" key="3">
    <source>
        <dbReference type="Proteomes" id="UP000051248"/>
    </source>
</evidence>
<proteinExistence type="predicted"/>
<dbReference type="STRING" id="1423775.FD03_GL000338"/>
<dbReference type="Pfam" id="PF21948">
    <property type="entry name" value="LplA-B_cat"/>
    <property type="match status" value="1"/>
</dbReference>
<sequence length="276" mass="31517">MNKSLDNTILLYNQQIIKDEDMLVPFADTGAILKFVSENSIPVAHFWTTPPTVILGLQDQRLKNIAGGMRRLEEKNYIYYVRNSGGLGVVTDSGILNFTLFLPNKNNITIDQAYEQMHQIMQKSFSDKIKTGEITRSYCPGTYDLSIDGKKIAGISQRRAGNAVAIMAYISVTGDQKKRSQLMKDFYEISNYPKHENIEYPDIDVHCMTDLDEMLDTPLTIDIAKQRILDELSTSDYNIDRGNFNIVRESLPYKDAYNQTMDDLIYKNKKLLLGEK</sequence>
<dbReference type="RefSeq" id="WP_025024752.1">
    <property type="nucleotide sequence ID" value="NZ_AZDZ01000011.1"/>
</dbReference>
<feature type="domain" description="BPL/LPL catalytic" evidence="1">
    <location>
        <begin position="38"/>
        <end position="219"/>
    </location>
</feature>
<dbReference type="GO" id="GO:0016874">
    <property type="term" value="F:ligase activity"/>
    <property type="evidence" value="ECO:0007669"/>
    <property type="project" value="UniProtKB-KW"/>
</dbReference>
<dbReference type="eggNOG" id="COG0095">
    <property type="taxonomic scope" value="Bacteria"/>
</dbReference>
<protein>
    <submittedName>
        <fullName evidence="2">Lipoate-protein ligase A</fullName>
    </submittedName>
</protein>
<evidence type="ECO:0000259" key="1">
    <source>
        <dbReference type="PROSITE" id="PS51733"/>
    </source>
</evidence>
<evidence type="ECO:0000313" key="2">
    <source>
        <dbReference type="EMBL" id="KRK79638.1"/>
    </source>
</evidence>
<keyword evidence="2" id="KW-0436">Ligase</keyword>
<dbReference type="PROSITE" id="PS51733">
    <property type="entry name" value="BPL_LPL_CATALYTIC"/>
    <property type="match status" value="1"/>
</dbReference>
<reference evidence="2 3" key="1">
    <citation type="journal article" date="2015" name="Genome Announc.">
        <title>Expanding the biotechnology potential of lactobacilli through comparative genomics of 213 strains and associated genera.</title>
        <authorList>
            <person name="Sun Z."/>
            <person name="Harris H.M."/>
            <person name="McCann A."/>
            <person name="Guo C."/>
            <person name="Argimon S."/>
            <person name="Zhang W."/>
            <person name="Yang X."/>
            <person name="Jeffery I.B."/>
            <person name="Cooney J.C."/>
            <person name="Kagawa T.F."/>
            <person name="Liu W."/>
            <person name="Song Y."/>
            <person name="Salvetti E."/>
            <person name="Wrobel A."/>
            <person name="Rasinkangas P."/>
            <person name="Parkhill J."/>
            <person name="Rea M.C."/>
            <person name="O'Sullivan O."/>
            <person name="Ritari J."/>
            <person name="Douillard F.P."/>
            <person name="Paul Ross R."/>
            <person name="Yang R."/>
            <person name="Briner A.E."/>
            <person name="Felis G.E."/>
            <person name="de Vos W.M."/>
            <person name="Barrangou R."/>
            <person name="Klaenhammer T.R."/>
            <person name="Caufield P.W."/>
            <person name="Cui Y."/>
            <person name="Zhang H."/>
            <person name="O'Toole P.W."/>
        </authorList>
    </citation>
    <scope>NUCLEOTIDE SEQUENCE [LARGE SCALE GENOMIC DNA]</scope>
    <source>
        <strain evidence="2 3">DSM 19682</strain>
    </source>
</reference>
<organism evidence="2 3">
    <name type="scientific">Companilactobacillus nodensis DSM 19682 = JCM 14932 = NBRC 107160</name>
    <dbReference type="NCBI Taxonomy" id="1423775"/>
    <lineage>
        <taxon>Bacteria</taxon>
        <taxon>Bacillati</taxon>
        <taxon>Bacillota</taxon>
        <taxon>Bacilli</taxon>
        <taxon>Lactobacillales</taxon>
        <taxon>Lactobacillaceae</taxon>
        <taxon>Companilactobacillus</taxon>
    </lineage>
</organism>
<dbReference type="PATRIC" id="fig|1423775.4.peg.344"/>
<dbReference type="GO" id="GO:0016740">
    <property type="term" value="F:transferase activity"/>
    <property type="evidence" value="ECO:0007669"/>
    <property type="project" value="UniProtKB-ARBA"/>
</dbReference>
<accession>A0A0R1K7L7</accession>
<dbReference type="InterPro" id="IPR045864">
    <property type="entry name" value="aa-tRNA-synth_II/BPL/LPL"/>
</dbReference>
<dbReference type="GO" id="GO:0009249">
    <property type="term" value="P:protein lipoylation"/>
    <property type="evidence" value="ECO:0007669"/>
    <property type="project" value="UniProtKB-ARBA"/>
</dbReference>
<dbReference type="AlphaFoldDB" id="A0A0R1K7L7"/>
<dbReference type="InterPro" id="IPR050664">
    <property type="entry name" value="Octanoyltrans_LipM/LipL"/>
</dbReference>
<dbReference type="CDD" id="cd16443">
    <property type="entry name" value="LplA"/>
    <property type="match status" value="1"/>
</dbReference>
<dbReference type="OrthoDB" id="2080934at2"/>
<dbReference type="EMBL" id="AZDZ01000011">
    <property type="protein sequence ID" value="KRK79638.1"/>
    <property type="molecule type" value="Genomic_DNA"/>
</dbReference>
<name>A0A0R1K7L7_9LACO</name>
<dbReference type="SUPFAM" id="SSF55681">
    <property type="entry name" value="Class II aaRS and biotin synthetases"/>
    <property type="match status" value="1"/>
</dbReference>
<dbReference type="InterPro" id="IPR004143">
    <property type="entry name" value="BPL_LPL_catalytic"/>
</dbReference>
<keyword evidence="3" id="KW-1185">Reference proteome</keyword>